<dbReference type="PANTHER" id="PTHR10924:SF27">
    <property type="entry name" value="SOLUTE CARRIER FAMILY 49 MEMBER 4"/>
    <property type="match status" value="1"/>
</dbReference>
<feature type="transmembrane region" description="Helical" evidence="5">
    <location>
        <begin position="338"/>
        <end position="359"/>
    </location>
</feature>
<dbReference type="EMBL" id="JAXCGZ010005665">
    <property type="protein sequence ID" value="KAK7081249.1"/>
    <property type="molecule type" value="Genomic_DNA"/>
</dbReference>
<comment type="caution">
    <text evidence="6">The sequence shown here is derived from an EMBL/GenBank/DDBJ whole genome shotgun (WGS) entry which is preliminary data.</text>
</comment>
<dbReference type="AlphaFoldDB" id="A0AAN9AB19"/>
<gene>
    <name evidence="6" type="ORF">SK128_014410</name>
</gene>
<accession>A0AAN9AB19</accession>
<evidence type="ECO:0000256" key="1">
    <source>
        <dbReference type="ARBA" id="ARBA00004141"/>
    </source>
</evidence>
<feature type="transmembrane region" description="Helical" evidence="5">
    <location>
        <begin position="218"/>
        <end position="238"/>
    </location>
</feature>
<protein>
    <submittedName>
        <fullName evidence="6">Uncharacterized protein</fullName>
    </submittedName>
</protein>
<comment type="subcellular location">
    <subcellularLocation>
        <location evidence="1">Membrane</location>
        <topology evidence="1">Multi-pass membrane protein</topology>
    </subcellularLocation>
</comment>
<dbReference type="InterPro" id="IPR049680">
    <property type="entry name" value="FLVCR1-2_SLC49-like"/>
</dbReference>
<reference evidence="6 7" key="1">
    <citation type="submission" date="2023-11" db="EMBL/GenBank/DDBJ databases">
        <title>Halocaridina rubra genome assembly.</title>
        <authorList>
            <person name="Smith C."/>
        </authorList>
    </citation>
    <scope>NUCLEOTIDE SEQUENCE [LARGE SCALE GENOMIC DNA]</scope>
    <source>
        <strain evidence="6">EP-1</strain>
        <tissue evidence="6">Whole</tissue>
    </source>
</reference>
<evidence type="ECO:0000313" key="7">
    <source>
        <dbReference type="Proteomes" id="UP001381693"/>
    </source>
</evidence>
<feature type="transmembrane region" description="Helical" evidence="5">
    <location>
        <begin position="84"/>
        <end position="105"/>
    </location>
</feature>
<keyword evidence="2 5" id="KW-0812">Transmembrane</keyword>
<name>A0AAN9AB19_HALRR</name>
<evidence type="ECO:0000313" key="6">
    <source>
        <dbReference type="EMBL" id="KAK7081249.1"/>
    </source>
</evidence>
<dbReference type="GO" id="GO:0016020">
    <property type="term" value="C:membrane"/>
    <property type="evidence" value="ECO:0007669"/>
    <property type="project" value="UniProtKB-SubCell"/>
</dbReference>
<feature type="transmembrane region" description="Helical" evidence="5">
    <location>
        <begin position="305"/>
        <end position="326"/>
    </location>
</feature>
<evidence type="ECO:0000256" key="4">
    <source>
        <dbReference type="ARBA" id="ARBA00023136"/>
    </source>
</evidence>
<dbReference type="Pfam" id="PF07690">
    <property type="entry name" value="MFS_1"/>
    <property type="match status" value="1"/>
</dbReference>
<keyword evidence="3 5" id="KW-1133">Transmembrane helix</keyword>
<keyword evidence="4 5" id="KW-0472">Membrane</keyword>
<proteinExistence type="predicted"/>
<feature type="transmembrane region" description="Helical" evidence="5">
    <location>
        <begin position="398"/>
        <end position="421"/>
    </location>
</feature>
<feature type="transmembrane region" description="Helical" evidence="5">
    <location>
        <begin position="44"/>
        <end position="64"/>
    </location>
</feature>
<dbReference type="PANTHER" id="PTHR10924">
    <property type="entry name" value="MAJOR FACILITATOR SUPERFAMILY PROTEIN-RELATED"/>
    <property type="match status" value="1"/>
</dbReference>
<keyword evidence="7" id="KW-1185">Reference proteome</keyword>
<dbReference type="Proteomes" id="UP001381693">
    <property type="component" value="Unassembled WGS sequence"/>
</dbReference>
<dbReference type="SUPFAM" id="SSF103473">
    <property type="entry name" value="MFS general substrate transporter"/>
    <property type="match status" value="1"/>
</dbReference>
<sequence length="463" mass="51274">MGPDERMSLLRDSLHRKYGSTYQKAYYPEDSEAPVFISTTLTRFWVLFIFSLLSWIHCVLWNTWGPINESVTYAFPTWDSSTVAMTVNWTTIMFLVFIVPMCFAVQRCGLRNIMLLSTGLVSLGTALRCITMEVPWFTITCELCAVFVGIASTLILSGPSLIACDWFPQNERTTAIAVMMGASQLGGVGSYLEPLLVRLPPQVMIPNVVEDIKHDIKILLYIGAAGAGALLLATIVYFPSKPDIPPSVTSSTDRMSVYAGAKSLAKNKNFLLLLLAYGVSLGPPIGWVPLLDYSLLPLGFHQDHAMWVGLCAVIASSLFPVAFGQVVDRCRLNMRNCLVALMLLSTVCFYWFLLLSYGTIPVSNWQIYVSVVGGVTFNYTTIPIFFELAVEVVYPVPEILVSGILTAADNLTTTLFLLVFLIPDIGYLWITSTLVLCTSFTIIPLLMAKIDYKRTNLDFASQT</sequence>
<dbReference type="Gene3D" id="1.20.1250.20">
    <property type="entry name" value="MFS general substrate transporter like domains"/>
    <property type="match status" value="1"/>
</dbReference>
<evidence type="ECO:0000256" key="2">
    <source>
        <dbReference type="ARBA" id="ARBA00022692"/>
    </source>
</evidence>
<evidence type="ECO:0000256" key="5">
    <source>
        <dbReference type="SAM" id="Phobius"/>
    </source>
</evidence>
<evidence type="ECO:0000256" key="3">
    <source>
        <dbReference type="ARBA" id="ARBA00022989"/>
    </source>
</evidence>
<feature type="transmembrane region" description="Helical" evidence="5">
    <location>
        <begin position="136"/>
        <end position="162"/>
    </location>
</feature>
<feature type="transmembrane region" description="Helical" evidence="5">
    <location>
        <begin position="270"/>
        <end position="290"/>
    </location>
</feature>
<dbReference type="InterPro" id="IPR036259">
    <property type="entry name" value="MFS_trans_sf"/>
</dbReference>
<organism evidence="6 7">
    <name type="scientific">Halocaridina rubra</name>
    <name type="common">Hawaiian red shrimp</name>
    <dbReference type="NCBI Taxonomy" id="373956"/>
    <lineage>
        <taxon>Eukaryota</taxon>
        <taxon>Metazoa</taxon>
        <taxon>Ecdysozoa</taxon>
        <taxon>Arthropoda</taxon>
        <taxon>Crustacea</taxon>
        <taxon>Multicrustacea</taxon>
        <taxon>Malacostraca</taxon>
        <taxon>Eumalacostraca</taxon>
        <taxon>Eucarida</taxon>
        <taxon>Decapoda</taxon>
        <taxon>Pleocyemata</taxon>
        <taxon>Caridea</taxon>
        <taxon>Atyoidea</taxon>
        <taxon>Atyidae</taxon>
        <taxon>Halocaridina</taxon>
    </lineage>
</organism>
<dbReference type="GO" id="GO:0022857">
    <property type="term" value="F:transmembrane transporter activity"/>
    <property type="evidence" value="ECO:0007669"/>
    <property type="project" value="InterPro"/>
</dbReference>
<feature type="transmembrane region" description="Helical" evidence="5">
    <location>
        <begin position="365"/>
        <end position="386"/>
    </location>
</feature>
<dbReference type="InterPro" id="IPR011701">
    <property type="entry name" value="MFS"/>
</dbReference>
<feature type="transmembrane region" description="Helical" evidence="5">
    <location>
        <begin position="427"/>
        <end position="447"/>
    </location>
</feature>